<evidence type="ECO:0000256" key="2">
    <source>
        <dbReference type="ARBA" id="ARBA00022617"/>
    </source>
</evidence>
<dbReference type="InterPro" id="IPR017972">
    <property type="entry name" value="Cyt_P450_CS"/>
</dbReference>
<dbReference type="Pfam" id="PF00067">
    <property type="entry name" value="p450"/>
    <property type="match status" value="1"/>
</dbReference>
<comment type="function">
    <text evidence="7">Cytochromes P450 are a group of heme-thiolate monooxygenases. They oxidize a variety of structurally unrelated compounds, including steroids, fatty acids, and xenobiotics.</text>
</comment>
<evidence type="ECO:0000256" key="6">
    <source>
        <dbReference type="ARBA" id="ARBA00023033"/>
    </source>
</evidence>
<dbReference type="FunFam" id="1.10.630.10:FF:000018">
    <property type="entry name" value="Cytochrome P450 monooxygenase"/>
    <property type="match status" value="1"/>
</dbReference>
<dbReference type="GO" id="GO:0020037">
    <property type="term" value="F:heme binding"/>
    <property type="evidence" value="ECO:0007669"/>
    <property type="project" value="InterPro"/>
</dbReference>
<dbReference type="GO" id="GO:0036199">
    <property type="term" value="F:cholest-4-en-3-one 26-monooxygenase activity"/>
    <property type="evidence" value="ECO:0007669"/>
    <property type="project" value="TreeGrafter"/>
</dbReference>
<dbReference type="GO" id="GO:0006707">
    <property type="term" value="P:cholesterol catabolic process"/>
    <property type="evidence" value="ECO:0007669"/>
    <property type="project" value="TreeGrafter"/>
</dbReference>
<dbReference type="PANTHER" id="PTHR46696:SF4">
    <property type="entry name" value="BIOTIN BIOSYNTHESIS CYTOCHROME P450"/>
    <property type="match status" value="1"/>
</dbReference>
<evidence type="ECO:0000256" key="7">
    <source>
        <dbReference type="ARBA" id="ARBA00043906"/>
    </source>
</evidence>
<dbReference type="PRINTS" id="PR00359">
    <property type="entry name" value="BP450"/>
</dbReference>
<dbReference type="Proteomes" id="UP000522081">
    <property type="component" value="Unassembled WGS sequence"/>
</dbReference>
<evidence type="ECO:0000256" key="3">
    <source>
        <dbReference type="ARBA" id="ARBA00022723"/>
    </source>
</evidence>
<keyword evidence="4 8" id="KW-0560">Oxidoreductase</keyword>
<comment type="similarity">
    <text evidence="1 8">Belongs to the cytochrome P450 family.</text>
</comment>
<dbReference type="SUPFAM" id="SSF48264">
    <property type="entry name" value="Cytochrome P450"/>
    <property type="match status" value="1"/>
</dbReference>
<evidence type="ECO:0000256" key="4">
    <source>
        <dbReference type="ARBA" id="ARBA00023002"/>
    </source>
</evidence>
<evidence type="ECO:0000313" key="11">
    <source>
        <dbReference type="Proteomes" id="UP000522081"/>
    </source>
</evidence>
<dbReference type="PROSITE" id="PS00086">
    <property type="entry name" value="CYTOCHROME_P450"/>
    <property type="match status" value="1"/>
</dbReference>
<keyword evidence="11" id="KW-1185">Reference proteome</keyword>
<keyword evidence="3 8" id="KW-0479">Metal-binding</keyword>
<dbReference type="EMBL" id="JACBZF010000007">
    <property type="protein sequence ID" value="NYH96726.1"/>
    <property type="molecule type" value="Genomic_DNA"/>
</dbReference>
<dbReference type="InterPro" id="IPR002397">
    <property type="entry name" value="Cyt_P450_B"/>
</dbReference>
<keyword evidence="5 8" id="KW-0408">Iron</keyword>
<evidence type="ECO:0000256" key="9">
    <source>
        <dbReference type="SAM" id="MobiDB-lite"/>
    </source>
</evidence>
<dbReference type="InterPro" id="IPR036396">
    <property type="entry name" value="Cyt_P450_sf"/>
</dbReference>
<gene>
    <name evidence="10" type="ORF">FHS75_003077</name>
</gene>
<dbReference type="RefSeq" id="WP_179408538.1">
    <property type="nucleotide sequence ID" value="NZ_BMGF01000008.1"/>
</dbReference>
<feature type="region of interest" description="Disordered" evidence="9">
    <location>
        <begin position="1"/>
        <end position="20"/>
    </location>
</feature>
<organism evidence="10 11">
    <name type="scientific">Novosphingobium marinum</name>
    <dbReference type="NCBI Taxonomy" id="1514948"/>
    <lineage>
        <taxon>Bacteria</taxon>
        <taxon>Pseudomonadati</taxon>
        <taxon>Pseudomonadota</taxon>
        <taxon>Alphaproteobacteria</taxon>
        <taxon>Sphingomonadales</taxon>
        <taxon>Sphingomonadaceae</taxon>
        <taxon>Novosphingobium</taxon>
    </lineage>
</organism>
<dbReference type="PRINTS" id="PR00385">
    <property type="entry name" value="P450"/>
</dbReference>
<dbReference type="GO" id="GO:0008395">
    <property type="term" value="F:steroid hydroxylase activity"/>
    <property type="evidence" value="ECO:0007669"/>
    <property type="project" value="TreeGrafter"/>
</dbReference>
<dbReference type="AlphaFoldDB" id="A0A7Z0BU55"/>
<comment type="caution">
    <text evidence="10">The sequence shown here is derived from an EMBL/GenBank/DDBJ whole genome shotgun (WGS) entry which is preliminary data.</text>
</comment>
<dbReference type="GO" id="GO:0005506">
    <property type="term" value="F:iron ion binding"/>
    <property type="evidence" value="ECO:0007669"/>
    <property type="project" value="InterPro"/>
</dbReference>
<proteinExistence type="inferred from homology"/>
<evidence type="ECO:0000313" key="10">
    <source>
        <dbReference type="EMBL" id="NYH96726.1"/>
    </source>
</evidence>
<dbReference type="Gene3D" id="1.10.630.10">
    <property type="entry name" value="Cytochrome P450"/>
    <property type="match status" value="1"/>
</dbReference>
<protein>
    <submittedName>
        <fullName evidence="10">Cytochrome P450</fullName>
    </submittedName>
</protein>
<sequence length="427" mass="47827">MTDNTGAEAQQLPGRSLLEPEIQESPFEFYDAIREQAPAYRDPDAGFWVISRYDDIRRIVTDPQTFSSSATVELARDAVDPERAAMARELYRSKGWEPAPTLSLQDDPEHRQNRALFTSALRAGKVRELDPFIRQTAFDLVDKFRAAGACDIVEELAVPLPLIAICSQVGVPIEDIWKIKGWTDAWVKRFSMMQSLEEERDSIEQEIEFQHYFRPIVERLQDRPDGSLLSDLVNIRKPDGSRLSYAQIVSHLLADLFVGGSETSTNAIAEGVLLLCRDERACATLQGDLDRYLPTFIEEVLRLQSPVQGLYRVTTRDVEIGGQGIRAGSLLNLRFAAANRDDAQFACPAHLDLERGNAGSHIAFGSGIHHCVGAPLARREMHWAFEALLSGVRNLRLAKGEPEPSHWPGLMLRALRKLPVEFDPVEA</sequence>
<evidence type="ECO:0000256" key="1">
    <source>
        <dbReference type="ARBA" id="ARBA00010617"/>
    </source>
</evidence>
<keyword evidence="2 8" id="KW-0349">Heme</keyword>
<dbReference type="InterPro" id="IPR001128">
    <property type="entry name" value="Cyt_P450"/>
</dbReference>
<evidence type="ECO:0000256" key="8">
    <source>
        <dbReference type="RuleBase" id="RU000461"/>
    </source>
</evidence>
<dbReference type="PANTHER" id="PTHR46696">
    <property type="entry name" value="P450, PUTATIVE (EUROFUNG)-RELATED"/>
    <property type="match status" value="1"/>
</dbReference>
<name>A0A7Z0BU55_9SPHN</name>
<evidence type="ECO:0000256" key="5">
    <source>
        <dbReference type="ARBA" id="ARBA00023004"/>
    </source>
</evidence>
<accession>A0A7Z0BU55</accession>
<reference evidence="10 11" key="1">
    <citation type="submission" date="2020-07" db="EMBL/GenBank/DDBJ databases">
        <title>Genomic Encyclopedia of Type Strains, Phase IV (KMG-IV): sequencing the most valuable type-strain genomes for metagenomic binning, comparative biology and taxonomic classification.</title>
        <authorList>
            <person name="Goeker M."/>
        </authorList>
    </citation>
    <scope>NUCLEOTIDE SEQUENCE [LARGE SCALE GENOMIC DNA]</scope>
    <source>
        <strain evidence="10 11">DSM 29043</strain>
    </source>
</reference>
<keyword evidence="6 8" id="KW-0503">Monooxygenase</keyword>